<dbReference type="EMBL" id="CP001101">
    <property type="protein sequence ID" value="ACE04703.1"/>
    <property type="molecule type" value="Genomic_DNA"/>
</dbReference>
<dbReference type="STRING" id="331678.Cphamn1_1785"/>
<dbReference type="KEGG" id="cpb:Cphamn1_1785"/>
<evidence type="ECO:0000256" key="1">
    <source>
        <dbReference type="PROSITE-ProRule" id="PRU00110"/>
    </source>
</evidence>
<dbReference type="Gene3D" id="1.20.120.160">
    <property type="entry name" value="HPT domain"/>
    <property type="match status" value="1"/>
</dbReference>
<feature type="region of interest" description="Disordered" evidence="2">
    <location>
        <begin position="1"/>
        <end position="22"/>
    </location>
</feature>
<name>B3ELB5_CHLPB</name>
<dbReference type="GO" id="GO:0004672">
    <property type="term" value="F:protein kinase activity"/>
    <property type="evidence" value="ECO:0007669"/>
    <property type="project" value="UniProtKB-ARBA"/>
</dbReference>
<evidence type="ECO:0000259" key="3">
    <source>
        <dbReference type="PROSITE" id="PS50894"/>
    </source>
</evidence>
<organism evidence="4">
    <name type="scientific">Chlorobium phaeobacteroides (strain BS1)</name>
    <dbReference type="NCBI Taxonomy" id="331678"/>
    <lineage>
        <taxon>Bacteria</taxon>
        <taxon>Pseudomonadati</taxon>
        <taxon>Chlorobiota</taxon>
        <taxon>Chlorobiia</taxon>
        <taxon>Chlorobiales</taxon>
        <taxon>Chlorobiaceae</taxon>
        <taxon>Chlorobium/Pelodictyon group</taxon>
        <taxon>Chlorobium</taxon>
    </lineage>
</organism>
<dbReference type="SUPFAM" id="SSF47226">
    <property type="entry name" value="Histidine-containing phosphotransfer domain, HPT domain"/>
    <property type="match status" value="1"/>
</dbReference>
<proteinExistence type="predicted"/>
<evidence type="ECO:0000256" key="2">
    <source>
        <dbReference type="SAM" id="MobiDB-lite"/>
    </source>
</evidence>
<gene>
    <name evidence="4" type="ordered locus">Cphamn1_1785</name>
</gene>
<accession>B3ELB5</accession>
<dbReference type="AlphaFoldDB" id="B3ELB5"/>
<dbReference type="GO" id="GO:0000160">
    <property type="term" value="P:phosphorelay signal transduction system"/>
    <property type="evidence" value="ECO:0007669"/>
    <property type="project" value="InterPro"/>
</dbReference>
<evidence type="ECO:0000313" key="4">
    <source>
        <dbReference type="EMBL" id="ACE04703.1"/>
    </source>
</evidence>
<reference evidence="4" key="1">
    <citation type="submission" date="2008-06" db="EMBL/GenBank/DDBJ databases">
        <title>Complete sequence of Chlorobium phaeobacteroides BS1.</title>
        <authorList>
            <consortium name="US DOE Joint Genome Institute"/>
            <person name="Lucas S."/>
            <person name="Copeland A."/>
            <person name="Lapidus A."/>
            <person name="Glavina del Rio T."/>
            <person name="Dalin E."/>
            <person name="Tice H."/>
            <person name="Bruce D."/>
            <person name="Goodwin L."/>
            <person name="Pitluck S."/>
            <person name="Schmutz J."/>
            <person name="Larimer F."/>
            <person name="Land M."/>
            <person name="Hauser L."/>
            <person name="Kyrpides N."/>
            <person name="Ovchinnikova G."/>
            <person name="Li T."/>
            <person name="Liu Z."/>
            <person name="Zhao F."/>
            <person name="Overmann J."/>
            <person name="Bryant D.A."/>
            <person name="Richardson P."/>
        </authorList>
    </citation>
    <scope>NUCLEOTIDE SEQUENCE [LARGE SCALE GENOMIC DNA]</scope>
    <source>
        <strain evidence="4">BS1</strain>
    </source>
</reference>
<dbReference type="Pfam" id="PF01627">
    <property type="entry name" value="Hpt"/>
    <property type="match status" value="1"/>
</dbReference>
<feature type="modified residue" description="Phosphohistidine" evidence="1">
    <location>
        <position position="79"/>
    </location>
</feature>
<feature type="domain" description="HPt" evidence="3">
    <location>
        <begin position="40"/>
        <end position="137"/>
    </location>
</feature>
<dbReference type="InterPro" id="IPR008207">
    <property type="entry name" value="Sig_transdc_His_kin_Hpt_dom"/>
</dbReference>
<sequence length="139" mass="15192">MKNWLKKDAAEEKDSQCGNASEEPLPIINYPEFLDRVMGETELALSILEEFAGLVGQHGEKLRQAVESGDHESVRQIGHLIKGESANISATALYQSSLAIEQAGKSGNSAEQRKILPGIIEDIAGLTKAIRHLLQNRET</sequence>
<keyword evidence="1" id="KW-0597">Phosphoprotein</keyword>
<protein>
    <submittedName>
        <fullName evidence="4">Hpt protein</fullName>
    </submittedName>
</protein>
<dbReference type="HOGENOM" id="CLU_1841556_0_0_10"/>
<feature type="compositionally biased region" description="Basic and acidic residues" evidence="2">
    <location>
        <begin position="1"/>
        <end position="15"/>
    </location>
</feature>
<dbReference type="PROSITE" id="PS50894">
    <property type="entry name" value="HPT"/>
    <property type="match status" value="1"/>
</dbReference>
<dbReference type="InterPro" id="IPR036641">
    <property type="entry name" value="HPT_dom_sf"/>
</dbReference>
<dbReference type="OrthoDB" id="9792360at2"/>